<protein>
    <recommendedName>
        <fullName evidence="2">3-hydroxyisobutyryl-CoA hydrolase</fullName>
        <ecNumber evidence="2">3.1.2.4</ecNumber>
    </recommendedName>
</protein>
<reference evidence="6 7" key="1">
    <citation type="journal article" date="2016" name="Mol. Biol. Evol.">
        <title>Comparative Genomics of Early-Diverging Mushroom-Forming Fungi Provides Insights into the Origins of Lignocellulose Decay Capabilities.</title>
        <authorList>
            <person name="Nagy L.G."/>
            <person name="Riley R."/>
            <person name="Tritt A."/>
            <person name="Adam C."/>
            <person name="Daum C."/>
            <person name="Floudas D."/>
            <person name="Sun H."/>
            <person name="Yadav J.S."/>
            <person name="Pangilinan J."/>
            <person name="Larsson K.H."/>
            <person name="Matsuura K."/>
            <person name="Barry K."/>
            <person name="Labutti K."/>
            <person name="Kuo R."/>
            <person name="Ohm R.A."/>
            <person name="Bhattacharya S.S."/>
            <person name="Shirouzu T."/>
            <person name="Yoshinaga Y."/>
            <person name="Martin F.M."/>
            <person name="Grigoriev I.V."/>
            <person name="Hibbett D.S."/>
        </authorList>
    </citation>
    <scope>NUCLEOTIDE SEQUENCE [LARGE SCALE GENOMIC DNA]</scope>
    <source>
        <strain evidence="6 7">TUFC12733</strain>
    </source>
</reference>
<evidence type="ECO:0000256" key="2">
    <source>
        <dbReference type="ARBA" id="ARBA00011915"/>
    </source>
</evidence>
<evidence type="ECO:0000256" key="1">
    <source>
        <dbReference type="ARBA" id="ARBA00001709"/>
    </source>
</evidence>
<dbReference type="PANTHER" id="PTHR43176:SF3">
    <property type="entry name" value="3-HYDROXYISOBUTYRYL-COA HYDROLASE, MITOCHONDRIAL"/>
    <property type="match status" value="1"/>
</dbReference>
<evidence type="ECO:0000256" key="4">
    <source>
        <dbReference type="SAM" id="MobiDB-lite"/>
    </source>
</evidence>
<organism evidence="6 7">
    <name type="scientific">Calocera viscosa (strain TUFC12733)</name>
    <dbReference type="NCBI Taxonomy" id="1330018"/>
    <lineage>
        <taxon>Eukaryota</taxon>
        <taxon>Fungi</taxon>
        <taxon>Dikarya</taxon>
        <taxon>Basidiomycota</taxon>
        <taxon>Agaricomycotina</taxon>
        <taxon>Dacrymycetes</taxon>
        <taxon>Dacrymycetales</taxon>
        <taxon>Dacrymycetaceae</taxon>
        <taxon>Calocera</taxon>
    </lineage>
</organism>
<dbReference type="OrthoDB" id="1737613at2759"/>
<dbReference type="AlphaFoldDB" id="A0A167RPF8"/>
<keyword evidence="3 6" id="KW-0378">Hydrolase</keyword>
<dbReference type="Pfam" id="PF16113">
    <property type="entry name" value="ECH_2"/>
    <property type="match status" value="1"/>
</dbReference>
<dbReference type="CDD" id="cd06558">
    <property type="entry name" value="crotonase-like"/>
    <property type="match status" value="1"/>
</dbReference>
<dbReference type="GO" id="GO:0005739">
    <property type="term" value="C:mitochondrion"/>
    <property type="evidence" value="ECO:0007669"/>
    <property type="project" value="TreeGrafter"/>
</dbReference>
<dbReference type="InterPro" id="IPR029045">
    <property type="entry name" value="ClpP/crotonase-like_dom_sf"/>
</dbReference>
<dbReference type="STRING" id="1330018.A0A167RPF8"/>
<feature type="region of interest" description="Disordered" evidence="4">
    <location>
        <begin position="1"/>
        <end position="56"/>
    </location>
</feature>
<dbReference type="PROSITE" id="PS00166">
    <property type="entry name" value="ENOYL_COA_HYDRATASE"/>
    <property type="match status" value="1"/>
</dbReference>
<dbReference type="GO" id="GO:0003860">
    <property type="term" value="F:3-hydroxyisobutyryl-CoA hydrolase activity"/>
    <property type="evidence" value="ECO:0007669"/>
    <property type="project" value="UniProtKB-EC"/>
</dbReference>
<comment type="catalytic activity">
    <reaction evidence="1">
        <text>3-hydroxy-2-methylpropanoyl-CoA + H2O = 3-hydroxy-2-methylpropanoate + CoA + H(+)</text>
        <dbReference type="Rhea" id="RHEA:20888"/>
        <dbReference type="ChEBI" id="CHEBI:11805"/>
        <dbReference type="ChEBI" id="CHEBI:15377"/>
        <dbReference type="ChEBI" id="CHEBI:15378"/>
        <dbReference type="ChEBI" id="CHEBI:57287"/>
        <dbReference type="ChEBI" id="CHEBI:57340"/>
        <dbReference type="EC" id="3.1.2.4"/>
    </reaction>
</comment>
<keyword evidence="7" id="KW-1185">Reference proteome</keyword>
<evidence type="ECO:0000256" key="3">
    <source>
        <dbReference type="ARBA" id="ARBA00022801"/>
    </source>
</evidence>
<dbReference type="NCBIfam" id="NF004127">
    <property type="entry name" value="PRK05617.1"/>
    <property type="match status" value="1"/>
</dbReference>
<evidence type="ECO:0000313" key="6">
    <source>
        <dbReference type="EMBL" id="KZP01133.1"/>
    </source>
</evidence>
<accession>A0A167RPF8</accession>
<evidence type="ECO:0000259" key="5">
    <source>
        <dbReference type="Pfam" id="PF16113"/>
    </source>
</evidence>
<dbReference type="Proteomes" id="UP000076738">
    <property type="component" value="Unassembled WGS sequence"/>
</dbReference>
<dbReference type="SUPFAM" id="SSF52096">
    <property type="entry name" value="ClpP/crotonase"/>
    <property type="match status" value="1"/>
</dbReference>
<evidence type="ECO:0000313" key="7">
    <source>
        <dbReference type="Proteomes" id="UP000076738"/>
    </source>
</evidence>
<dbReference type="EMBL" id="KV417267">
    <property type="protein sequence ID" value="KZP01133.1"/>
    <property type="molecule type" value="Genomic_DNA"/>
</dbReference>
<dbReference type="EC" id="3.1.2.4" evidence="2"/>
<sequence>MHMLRTPLPLLLRSMSPRPGPGTLTASSRLRAIQRAMASTSAPSPPPASEREKQWKKVDLEQRKKDGRAMGTNPERYDQALEVPVLFENHQFTRTYVLNRPKALNALNEEMISLLGPKLRAWNESSGAKIIIGTGKGRAFCAGGDVRAVVKDATSDDPEHRSRAAGYFKHEFELDFELGNLDKPYVAILDGITMGGGLGLSMNAPFRVATENTQVAMPETKIGYAPDVGATFFLPQLDGKLGTYLALTGTTIKGRAVYELGIATHFVPSERIPKLLERLSALNPQDFSAVDQAIAEHATDDYQTFETDLVGEKRKVLDEVFGKPTVEGIVSALQGVRGKGGEIGAWAEQVLGELELRSPTALKVALEAQRKGNGITLQEALQVELRFATAFCNGASPDFITGVRAVLEEKIKGRPEWQPATLEEISHATIIERFFSADSPYTKDMPTMEFVDGLAEPRKPMHYSLPTEKMIGSAIKGDLKDSGMFALTTEEVVAWFADKTHDKPGVVLKVFEVLKRKTRTKKDGYLEWIH</sequence>
<dbReference type="Gene3D" id="3.90.226.10">
    <property type="entry name" value="2-enoyl-CoA Hydratase, Chain A, domain 1"/>
    <property type="match status" value="1"/>
</dbReference>
<dbReference type="InterPro" id="IPR045004">
    <property type="entry name" value="ECH_dom"/>
</dbReference>
<name>A0A167RPF8_CALVF</name>
<dbReference type="InterPro" id="IPR018376">
    <property type="entry name" value="Enoyl-CoA_hyd/isom_CS"/>
</dbReference>
<gene>
    <name evidence="6" type="ORF">CALVIDRAFT_532748</name>
</gene>
<feature type="domain" description="Enoyl-CoA hydratase/isomerase" evidence="5">
    <location>
        <begin position="94"/>
        <end position="434"/>
    </location>
</feature>
<dbReference type="InterPro" id="IPR032259">
    <property type="entry name" value="HIBYL-CoA-H"/>
</dbReference>
<feature type="compositionally biased region" description="Low complexity" evidence="4">
    <location>
        <begin position="1"/>
        <end position="17"/>
    </location>
</feature>
<dbReference type="GO" id="GO:0006574">
    <property type="term" value="P:L-valine catabolic process"/>
    <property type="evidence" value="ECO:0007669"/>
    <property type="project" value="TreeGrafter"/>
</dbReference>
<dbReference type="PANTHER" id="PTHR43176">
    <property type="entry name" value="3-HYDROXYISOBUTYRYL-COA HYDROLASE-RELATED"/>
    <property type="match status" value="1"/>
</dbReference>
<proteinExistence type="predicted"/>